<evidence type="ECO:0000313" key="2">
    <source>
        <dbReference type="Proteomes" id="UP000176431"/>
    </source>
</evidence>
<dbReference type="AlphaFoldDB" id="A0A1F5B2W7"/>
<reference evidence="1 2" key="1">
    <citation type="journal article" date="2016" name="Nat. Commun.">
        <title>Thousands of microbial genomes shed light on interconnected biogeochemical processes in an aquifer system.</title>
        <authorList>
            <person name="Anantharaman K."/>
            <person name="Brown C.T."/>
            <person name="Hug L.A."/>
            <person name="Sharon I."/>
            <person name="Castelle C.J."/>
            <person name="Probst A.J."/>
            <person name="Thomas B.C."/>
            <person name="Singh A."/>
            <person name="Wilkins M.J."/>
            <person name="Karaoz U."/>
            <person name="Brodie E.L."/>
            <person name="Williams K.H."/>
            <person name="Hubbard S.S."/>
            <person name="Banfield J.F."/>
        </authorList>
    </citation>
    <scope>NUCLEOTIDE SEQUENCE [LARGE SCALE GENOMIC DNA]</scope>
</reference>
<name>A0A1F5B2W7_9BACT</name>
<dbReference type="Proteomes" id="UP000176431">
    <property type="component" value="Unassembled WGS sequence"/>
</dbReference>
<protein>
    <submittedName>
        <fullName evidence="1">Uncharacterized protein</fullName>
    </submittedName>
</protein>
<sequence length="204" mass="23798">MGQCIVISERPVTPKGINPEAKPDNKKILDYVFKDDFKKLDLLNPINHELPQEPALLYPGCGADAIFPLEYVHRLFNPKQIRCIFIDKEYVFQQIATILDDIGISFAQKGQTLQFYWKNMLVHLDVRHDDIFKLIPSLHFDIYFERAFRIMKSEYNNYESYVFQQLNNNGFIISDSGFQNVPLQKLKVAQALSSYKEMIIGKKE</sequence>
<evidence type="ECO:0000313" key="1">
    <source>
        <dbReference type="EMBL" id="OGD24972.1"/>
    </source>
</evidence>
<comment type="caution">
    <text evidence="1">The sequence shown here is derived from an EMBL/GenBank/DDBJ whole genome shotgun (WGS) entry which is preliminary data.</text>
</comment>
<accession>A0A1F5B2W7</accession>
<dbReference type="EMBL" id="MEYK01000028">
    <property type="protein sequence ID" value="OGD24972.1"/>
    <property type="molecule type" value="Genomic_DNA"/>
</dbReference>
<gene>
    <name evidence="1" type="ORF">A2819_01600</name>
</gene>
<organism evidence="1 2">
    <name type="scientific">Candidatus Azambacteria bacterium RIFCSPHIGHO2_01_FULL_40_24</name>
    <dbReference type="NCBI Taxonomy" id="1797301"/>
    <lineage>
        <taxon>Bacteria</taxon>
        <taxon>Candidatus Azamiibacteriota</taxon>
    </lineage>
</organism>
<proteinExistence type="predicted"/>